<dbReference type="Pfam" id="PF01494">
    <property type="entry name" value="FAD_binding_3"/>
    <property type="match status" value="2"/>
</dbReference>
<feature type="domain" description="FAD-binding" evidence="3">
    <location>
        <begin position="5"/>
        <end position="167"/>
    </location>
</feature>
<dbReference type="InterPro" id="IPR050493">
    <property type="entry name" value="FAD-dep_Monooxygenase_BioMet"/>
</dbReference>
<keyword evidence="1" id="KW-0560">Oxidoreductase</keyword>
<dbReference type="InterPro" id="IPR036188">
    <property type="entry name" value="FAD/NAD-bd_sf"/>
</dbReference>
<dbReference type="SUPFAM" id="SSF51905">
    <property type="entry name" value="FAD/NAD(P)-binding domain"/>
    <property type="match status" value="1"/>
</dbReference>
<protein>
    <submittedName>
        <fullName evidence="4">2-polyprenyl-6-methoxyphenol hydroxylase-like FAD-dependent oxidoreductase</fullName>
    </submittedName>
</protein>
<dbReference type="AlphaFoldDB" id="A0A839XP32"/>
<evidence type="ECO:0000256" key="1">
    <source>
        <dbReference type="ARBA" id="ARBA00023002"/>
    </source>
</evidence>
<proteinExistence type="predicted"/>
<organism evidence="4 5">
    <name type="scientific">Prauserella sediminis</name>
    <dbReference type="NCBI Taxonomy" id="577680"/>
    <lineage>
        <taxon>Bacteria</taxon>
        <taxon>Bacillati</taxon>
        <taxon>Actinomycetota</taxon>
        <taxon>Actinomycetes</taxon>
        <taxon>Pseudonocardiales</taxon>
        <taxon>Pseudonocardiaceae</taxon>
        <taxon>Prauserella</taxon>
        <taxon>Prauserella salsuginis group</taxon>
    </lineage>
</organism>
<dbReference type="GO" id="GO:0004497">
    <property type="term" value="F:monooxygenase activity"/>
    <property type="evidence" value="ECO:0007669"/>
    <property type="project" value="UniProtKB-KW"/>
</dbReference>
<feature type="domain" description="FAD-binding" evidence="3">
    <location>
        <begin position="274"/>
        <end position="342"/>
    </location>
</feature>
<evidence type="ECO:0000313" key="4">
    <source>
        <dbReference type="EMBL" id="MBB3662598.1"/>
    </source>
</evidence>
<evidence type="ECO:0000256" key="2">
    <source>
        <dbReference type="ARBA" id="ARBA00023033"/>
    </source>
</evidence>
<evidence type="ECO:0000313" key="5">
    <source>
        <dbReference type="Proteomes" id="UP000564573"/>
    </source>
</evidence>
<name>A0A839XP32_9PSEU</name>
<dbReference type="Gene3D" id="3.50.50.60">
    <property type="entry name" value="FAD/NAD(P)-binding domain"/>
    <property type="match status" value="1"/>
</dbReference>
<dbReference type="PRINTS" id="PR00420">
    <property type="entry name" value="RNGMNOXGNASE"/>
</dbReference>
<dbReference type="PANTHER" id="PTHR13789:SF309">
    <property type="entry name" value="PUTATIVE (AFU_ORTHOLOGUE AFUA_6G14510)-RELATED"/>
    <property type="match status" value="1"/>
</dbReference>
<reference evidence="4 5" key="1">
    <citation type="submission" date="2020-08" db="EMBL/GenBank/DDBJ databases">
        <title>Sequencing the genomes of 1000 actinobacteria strains.</title>
        <authorList>
            <person name="Klenk H.-P."/>
        </authorList>
    </citation>
    <scope>NUCLEOTIDE SEQUENCE [LARGE SCALE GENOMIC DNA]</scope>
    <source>
        <strain evidence="4 5">DSM 45267</strain>
    </source>
</reference>
<evidence type="ECO:0000259" key="3">
    <source>
        <dbReference type="Pfam" id="PF01494"/>
    </source>
</evidence>
<dbReference type="PANTHER" id="PTHR13789">
    <property type="entry name" value="MONOOXYGENASE"/>
    <property type="match status" value="1"/>
</dbReference>
<keyword evidence="2" id="KW-0503">Monooxygenase</keyword>
<dbReference type="GO" id="GO:0071949">
    <property type="term" value="F:FAD binding"/>
    <property type="evidence" value="ECO:0007669"/>
    <property type="project" value="InterPro"/>
</dbReference>
<dbReference type="Proteomes" id="UP000564573">
    <property type="component" value="Unassembled WGS sequence"/>
</dbReference>
<dbReference type="RefSeq" id="WP_183780713.1">
    <property type="nucleotide sequence ID" value="NZ_JACIBS010000001.1"/>
</dbReference>
<dbReference type="InterPro" id="IPR002938">
    <property type="entry name" value="FAD-bd"/>
</dbReference>
<accession>A0A839XP32</accession>
<gene>
    <name evidence="4" type="ORF">FB384_001502</name>
</gene>
<dbReference type="EMBL" id="JACIBS010000001">
    <property type="protein sequence ID" value="MBB3662598.1"/>
    <property type="molecule type" value="Genomic_DNA"/>
</dbReference>
<comment type="caution">
    <text evidence="4">The sequence shown here is derived from an EMBL/GenBank/DDBJ whole genome shotgun (WGS) entry which is preliminary data.</text>
</comment>
<sequence>MSERAVVVGGGIAGLATAVALQRRSWQVTVLERKPSISEVGAGITLWPNALRALDALGLGERIRGLGLVQGSGGIRDSRGRWLARTDSDALAARFGDGMVVVERGELLATLRDACRDVRVRTSAEVRGVDADTADPDTAVTLGNGESVRGDVVIGADGVGSAVRGSLWPRARVRSTGMLAARFIGRLADPGDVEGGESWGRGDYAGIAPLPDGRLYVFLVVPVASGVPSGPGEALPWLRHRFASWHDPLPQLLASVEPSQLLVNELADLAPLRTLVHGRAVLVGDAAHAMAPNLGQGACQALEDSVELASALAAGADRDIAQRLRVYDRRRLPRVHRLARRSRSAGRAAGMRGRTTTTVRNALVGAVPDALALRAFDATLDWTPP</sequence>
<keyword evidence="5" id="KW-1185">Reference proteome</keyword>